<dbReference type="PROSITE" id="PS51194">
    <property type="entry name" value="HELICASE_CTER"/>
    <property type="match status" value="1"/>
</dbReference>
<keyword evidence="3" id="KW-0347">Helicase</keyword>
<keyword evidence="1" id="KW-0378">Hydrolase</keyword>
<reference evidence="3" key="1">
    <citation type="submission" date="2017-11" db="EMBL/GenBank/DDBJ databases">
        <title>The sensing device of the deep-sea amphipod.</title>
        <authorList>
            <person name="Kobayashi H."/>
            <person name="Nagahama T."/>
            <person name="Arai W."/>
            <person name="Sasagawa Y."/>
            <person name="Umeda M."/>
            <person name="Hayashi T."/>
            <person name="Nikaido I."/>
            <person name="Watanabe H."/>
            <person name="Oguri K."/>
            <person name="Kitazato H."/>
            <person name="Fujioka K."/>
            <person name="Kido Y."/>
            <person name="Takami H."/>
        </authorList>
    </citation>
    <scope>NUCLEOTIDE SEQUENCE</scope>
    <source>
        <tissue evidence="3">Whole body</tissue>
    </source>
</reference>
<proteinExistence type="evidence at transcript level"/>
<dbReference type="InterPro" id="IPR027417">
    <property type="entry name" value="P-loop_NTPase"/>
</dbReference>
<dbReference type="AlphaFoldDB" id="A0A6A7G6X9"/>
<dbReference type="SUPFAM" id="SSF52540">
    <property type="entry name" value="P-loop containing nucleoside triphosphate hydrolases"/>
    <property type="match status" value="1"/>
</dbReference>
<dbReference type="Pfam" id="PF00271">
    <property type="entry name" value="Helicase_C"/>
    <property type="match status" value="1"/>
</dbReference>
<name>A0A6A7G6X9_9CRUS</name>
<dbReference type="EMBL" id="IACT01007795">
    <property type="protein sequence ID" value="LAC26907.1"/>
    <property type="molecule type" value="mRNA"/>
</dbReference>
<dbReference type="InterPro" id="IPR001650">
    <property type="entry name" value="Helicase_C-like"/>
</dbReference>
<keyword evidence="3" id="KW-0547">Nucleotide-binding</keyword>
<keyword evidence="3" id="KW-0067">ATP-binding</keyword>
<evidence type="ECO:0000259" key="2">
    <source>
        <dbReference type="PROSITE" id="PS51194"/>
    </source>
</evidence>
<organism evidence="3">
    <name type="scientific">Hirondellea gigas</name>
    <dbReference type="NCBI Taxonomy" id="1518452"/>
    <lineage>
        <taxon>Eukaryota</taxon>
        <taxon>Metazoa</taxon>
        <taxon>Ecdysozoa</taxon>
        <taxon>Arthropoda</taxon>
        <taxon>Crustacea</taxon>
        <taxon>Multicrustacea</taxon>
        <taxon>Malacostraca</taxon>
        <taxon>Eumalacostraca</taxon>
        <taxon>Peracarida</taxon>
        <taxon>Amphipoda</taxon>
        <taxon>Amphilochidea</taxon>
        <taxon>Lysianassida</taxon>
        <taxon>Lysianassidira</taxon>
        <taxon>Lysianassoidea</taxon>
        <taxon>Lysianassidae</taxon>
        <taxon>Hirondellea</taxon>
    </lineage>
</organism>
<dbReference type="PANTHER" id="PTHR45766">
    <property type="entry name" value="DNA ANNEALING HELICASE AND ENDONUCLEASE ZRANB3 FAMILY MEMBER"/>
    <property type="match status" value="1"/>
</dbReference>
<dbReference type="Gene3D" id="3.40.50.300">
    <property type="entry name" value="P-loop containing nucleotide triphosphate hydrolases"/>
    <property type="match status" value="1"/>
</dbReference>
<dbReference type="PANTHER" id="PTHR45766:SF6">
    <property type="entry name" value="SWI_SNF-RELATED MATRIX-ASSOCIATED ACTIN-DEPENDENT REGULATOR OF CHROMATIN SUBFAMILY A-LIKE PROTEIN 1"/>
    <property type="match status" value="1"/>
</dbReference>
<dbReference type="GO" id="GO:0016787">
    <property type="term" value="F:hydrolase activity"/>
    <property type="evidence" value="ECO:0007669"/>
    <property type="project" value="UniProtKB-KW"/>
</dbReference>
<protein>
    <submittedName>
        <fullName evidence="3">Helicase</fullName>
    </submittedName>
</protein>
<dbReference type="GO" id="GO:0004386">
    <property type="term" value="F:helicase activity"/>
    <property type="evidence" value="ECO:0007669"/>
    <property type="project" value="UniProtKB-KW"/>
</dbReference>
<evidence type="ECO:0000313" key="3">
    <source>
        <dbReference type="EMBL" id="LAC26907.1"/>
    </source>
</evidence>
<feature type="domain" description="Helicase C-terminal" evidence="2">
    <location>
        <begin position="192"/>
        <end position="362"/>
    </location>
</feature>
<accession>A0A6A7G6X9</accession>
<dbReference type="InterPro" id="IPR049730">
    <property type="entry name" value="SNF2/RAD54-like_C"/>
</dbReference>
<dbReference type="CDD" id="cd18793">
    <property type="entry name" value="SF2_C_SNF"/>
    <property type="match status" value="1"/>
</dbReference>
<evidence type="ECO:0000256" key="1">
    <source>
        <dbReference type="ARBA" id="ARBA00022801"/>
    </source>
</evidence>
<dbReference type="SMART" id="SM00490">
    <property type="entry name" value="HELICc"/>
    <property type="match status" value="1"/>
</dbReference>
<sequence>MVRRVRKEIERYYKDDMKKQGLSFPKLGTPEQIVYEFDEKIDKIFDELLNLISGLTYARYKSLAYLKNPSEENRSLMAGQMNLKGFMKSLLIKRLESSFFAFEKSVGRFKDSYINFIEMYNAGNIYISKKHNVYDLMGSDDDERLLELVDEGEIKYYIPEDLDESFIDDLNKDLVILENIHKKIKKIDSDPKIECFIEELKNNKLLKGKKKVIFTESKETAQYLKQRLKEKITDGVLAFTGSSSNSLKDVIRANYDPNYPEKNQQDDLEILITTDVLAEGINLHRANVLINYDLPWNPTRIMQRVGRINRIGTTFDEIFVFNFFPTTKSNKHLSLKENIINKIQSFHNTFGEDSKFLTEDETVESYGFMSDKLYEDLNKDLEKDEDEWDDSELKYLKIIRSIRDLDEKLFIKIKELPKKARTGKQGKTKKDRVISFIRDGELKRLYISDSNFNAKELTFFEGVKILKCKKEEKQIKINKNYYHMLFNNKEHFRMDKSDKVKGPKKKQGTDAKVLKIIKALENYKKKFTEKEEEKLSKFKELFEGGYFSKEIIKNINKEIDILIKKTPNPHRILEVIHEMIPENYKHIQKIDLNSTTGKIEVLLSEYLDSSL</sequence>